<gene>
    <name evidence="2" type="ORF">HMI49_35205</name>
</gene>
<dbReference type="PANTHER" id="PTHR36304:SF4">
    <property type="entry name" value="DUF4388 DOMAIN-CONTAINING PROTEIN"/>
    <property type="match status" value="1"/>
</dbReference>
<dbReference type="Proteomes" id="UP000563426">
    <property type="component" value="Unassembled WGS sequence"/>
</dbReference>
<dbReference type="PANTHER" id="PTHR36304">
    <property type="entry name" value="DOMAIN GTPASE-ACTIVATING PROTEIN, PUTATIVE-RELATED-RELATED"/>
    <property type="match status" value="1"/>
</dbReference>
<name>A0A3A8H6P3_9BACT</name>
<comment type="caution">
    <text evidence="2">The sequence shown here is derived from an EMBL/GenBank/DDBJ whole genome shotgun (WGS) entry which is preliminary data.</text>
</comment>
<evidence type="ECO:0000259" key="1">
    <source>
        <dbReference type="Pfam" id="PF14332"/>
    </source>
</evidence>
<dbReference type="SUPFAM" id="SSF160246">
    <property type="entry name" value="EspE N-terminal domain-like"/>
    <property type="match status" value="1"/>
</dbReference>
<feature type="domain" description="PatA-like N-terminal" evidence="1">
    <location>
        <begin position="6"/>
        <end position="151"/>
    </location>
</feature>
<keyword evidence="3" id="KW-1185">Reference proteome</keyword>
<organism evidence="2 3">
    <name type="scientific">Corallococcus exercitus</name>
    <dbReference type="NCBI Taxonomy" id="2316736"/>
    <lineage>
        <taxon>Bacteria</taxon>
        <taxon>Pseudomonadati</taxon>
        <taxon>Myxococcota</taxon>
        <taxon>Myxococcia</taxon>
        <taxon>Myxococcales</taxon>
        <taxon>Cystobacterineae</taxon>
        <taxon>Myxococcaceae</taxon>
        <taxon>Corallococcus</taxon>
    </lineage>
</organism>
<dbReference type="InterPro" id="IPR025497">
    <property type="entry name" value="PatA-like_N"/>
</dbReference>
<sequence>MRGVCGDFSTMPLKDLVVHLGNRRATGTLNVERGDVRKQLLLRDGHVITASSNQPREYFGQFLINQGHLTEDQLERAFSTQAETHILLGKILIMTGTVTEATVRTVLSHKFREMLLDAFTWEEGGFDFRATDAAPELEGLDVSVDLLDVHREGEFRETAWQAIRAVFPSGRVRLEVDERKLTDRKAGSMDERIVQLAKDGLSIDGIALALHATDFFLYQRLYALYRQDALRVSDEAPLPAPEPGSHTVVVVEDDDDDDLNSGGVIGSESSSDEVLQAAQLFLDAGNLRDGEALVRRAHEIAPTEHTAKLLRDAEGRLLTELRKALMEPSRVPALMVTPAHLKTLPLTSPERYLLSRIDGRRDVAAIVHVSPLQELEALKFFQGFVDTGLVKLTPRPLS</sequence>
<dbReference type="OrthoDB" id="9764025at2"/>
<dbReference type="RefSeq" id="WP_120530546.1">
    <property type="nucleotide sequence ID" value="NZ_JABFJV010000322.1"/>
</dbReference>
<proteinExistence type="predicted"/>
<dbReference type="InterPro" id="IPR037257">
    <property type="entry name" value="T2SS_E_N_sf"/>
</dbReference>
<dbReference type="AlphaFoldDB" id="A0A3A8H6P3"/>
<accession>A0A3A8H6P3</accession>
<evidence type="ECO:0000313" key="3">
    <source>
        <dbReference type="Proteomes" id="UP000563426"/>
    </source>
</evidence>
<evidence type="ECO:0000313" key="2">
    <source>
        <dbReference type="EMBL" id="NOK38458.1"/>
    </source>
</evidence>
<reference evidence="2 3" key="1">
    <citation type="submission" date="2020-05" db="EMBL/GenBank/DDBJ databases">
        <authorList>
            <person name="Whitworth D."/>
        </authorList>
    </citation>
    <scope>NUCLEOTIDE SEQUENCE [LARGE SCALE GENOMIC DNA]</scope>
    <source>
        <strain evidence="2 3">AB043B</strain>
    </source>
</reference>
<dbReference type="EMBL" id="JABFJV010000322">
    <property type="protein sequence ID" value="NOK38458.1"/>
    <property type="molecule type" value="Genomic_DNA"/>
</dbReference>
<protein>
    <submittedName>
        <fullName evidence="2">DUF4388 domain-containing protein</fullName>
    </submittedName>
</protein>
<dbReference type="Pfam" id="PF14332">
    <property type="entry name" value="DUF4388"/>
    <property type="match status" value="1"/>
</dbReference>